<dbReference type="CDD" id="cd13138">
    <property type="entry name" value="MATE_yoeA_like"/>
    <property type="match status" value="1"/>
</dbReference>
<feature type="transmembrane region" description="Helical" evidence="7">
    <location>
        <begin position="358"/>
        <end position="376"/>
    </location>
</feature>
<evidence type="ECO:0000313" key="9">
    <source>
        <dbReference type="Proteomes" id="UP000824229"/>
    </source>
</evidence>
<comment type="caution">
    <text evidence="8">The sequence shown here is derived from an EMBL/GenBank/DDBJ whole genome shotgun (WGS) entry which is preliminary data.</text>
</comment>
<dbReference type="EMBL" id="JAHLFQ010000075">
    <property type="protein sequence ID" value="MBU3803864.1"/>
    <property type="molecule type" value="Genomic_DNA"/>
</dbReference>
<evidence type="ECO:0000256" key="6">
    <source>
        <dbReference type="ARBA" id="ARBA00023136"/>
    </source>
</evidence>
<dbReference type="Proteomes" id="UP000824229">
    <property type="component" value="Unassembled WGS sequence"/>
</dbReference>
<dbReference type="GO" id="GO:0005886">
    <property type="term" value="C:plasma membrane"/>
    <property type="evidence" value="ECO:0007669"/>
    <property type="project" value="UniProtKB-SubCell"/>
</dbReference>
<feature type="transmembrane region" description="Helical" evidence="7">
    <location>
        <begin position="165"/>
        <end position="186"/>
    </location>
</feature>
<keyword evidence="3" id="KW-1003">Cell membrane</keyword>
<feature type="transmembrane region" description="Helical" evidence="7">
    <location>
        <begin position="92"/>
        <end position="112"/>
    </location>
</feature>
<feature type="transmembrane region" description="Helical" evidence="7">
    <location>
        <begin position="315"/>
        <end position="334"/>
    </location>
</feature>
<keyword evidence="2" id="KW-0813">Transport</keyword>
<dbReference type="PIRSF" id="PIRSF006603">
    <property type="entry name" value="DinF"/>
    <property type="match status" value="1"/>
</dbReference>
<feature type="transmembrane region" description="Helical" evidence="7">
    <location>
        <begin position="57"/>
        <end position="80"/>
    </location>
</feature>
<reference evidence="8" key="2">
    <citation type="submission" date="2021-04" db="EMBL/GenBank/DDBJ databases">
        <authorList>
            <person name="Gilroy R."/>
        </authorList>
    </citation>
    <scope>NUCLEOTIDE SEQUENCE</scope>
    <source>
        <strain evidence="8">B5-657</strain>
    </source>
</reference>
<dbReference type="PANTHER" id="PTHR43549">
    <property type="entry name" value="MULTIDRUG RESISTANCE PROTEIN YPNP-RELATED"/>
    <property type="match status" value="1"/>
</dbReference>
<feature type="transmembrane region" description="Helical" evidence="7">
    <location>
        <begin position="12"/>
        <end position="31"/>
    </location>
</feature>
<dbReference type="InterPro" id="IPR002528">
    <property type="entry name" value="MATE_fam"/>
</dbReference>
<keyword evidence="5 7" id="KW-1133">Transmembrane helix</keyword>
<dbReference type="NCBIfam" id="TIGR00797">
    <property type="entry name" value="matE"/>
    <property type="match status" value="1"/>
</dbReference>
<proteinExistence type="predicted"/>
<evidence type="ECO:0000256" key="4">
    <source>
        <dbReference type="ARBA" id="ARBA00022692"/>
    </source>
</evidence>
<evidence type="ECO:0000256" key="5">
    <source>
        <dbReference type="ARBA" id="ARBA00022989"/>
    </source>
</evidence>
<dbReference type="Pfam" id="PF01554">
    <property type="entry name" value="MatE"/>
    <property type="match status" value="2"/>
</dbReference>
<comment type="subcellular location">
    <subcellularLocation>
        <location evidence="1">Cell membrane</location>
        <topology evidence="1">Multi-pass membrane protein</topology>
    </subcellularLocation>
</comment>
<dbReference type="GO" id="GO:0015297">
    <property type="term" value="F:antiporter activity"/>
    <property type="evidence" value="ECO:0007669"/>
    <property type="project" value="InterPro"/>
</dbReference>
<organism evidence="8 9">
    <name type="scientific">Candidatus Cellulosilyticum pullistercoris</name>
    <dbReference type="NCBI Taxonomy" id="2838521"/>
    <lineage>
        <taxon>Bacteria</taxon>
        <taxon>Bacillati</taxon>
        <taxon>Bacillota</taxon>
        <taxon>Clostridia</taxon>
        <taxon>Lachnospirales</taxon>
        <taxon>Cellulosilyticaceae</taxon>
        <taxon>Cellulosilyticum</taxon>
    </lineage>
</organism>
<evidence type="ECO:0000313" key="8">
    <source>
        <dbReference type="EMBL" id="MBU3803864.1"/>
    </source>
</evidence>
<dbReference type="PANTHER" id="PTHR43549:SF3">
    <property type="entry name" value="MULTIDRUG RESISTANCE PROTEIN YPNP-RELATED"/>
    <property type="match status" value="1"/>
</dbReference>
<keyword evidence="6 7" id="KW-0472">Membrane</keyword>
<feature type="transmembrane region" description="Helical" evidence="7">
    <location>
        <begin position="413"/>
        <end position="437"/>
    </location>
</feature>
<evidence type="ECO:0000256" key="2">
    <source>
        <dbReference type="ARBA" id="ARBA00022448"/>
    </source>
</evidence>
<keyword evidence="4 7" id="KW-0812">Transmembrane</keyword>
<evidence type="ECO:0000256" key="1">
    <source>
        <dbReference type="ARBA" id="ARBA00004651"/>
    </source>
</evidence>
<reference evidence="8" key="1">
    <citation type="journal article" date="2021" name="PeerJ">
        <title>Extensive microbial diversity within the chicken gut microbiome revealed by metagenomics and culture.</title>
        <authorList>
            <person name="Gilroy R."/>
            <person name="Ravi A."/>
            <person name="Getino M."/>
            <person name="Pursley I."/>
            <person name="Horton D.L."/>
            <person name="Alikhan N.F."/>
            <person name="Baker D."/>
            <person name="Gharbi K."/>
            <person name="Hall N."/>
            <person name="Watson M."/>
            <person name="Adriaenssens E.M."/>
            <person name="Foster-Nyarko E."/>
            <person name="Jarju S."/>
            <person name="Secka A."/>
            <person name="Antonio M."/>
            <person name="Oren A."/>
            <person name="Chaudhuri R.R."/>
            <person name="La Ragione R."/>
            <person name="Hildebrand F."/>
            <person name="Pallen M.J."/>
        </authorList>
    </citation>
    <scope>NUCLEOTIDE SEQUENCE</scope>
    <source>
        <strain evidence="8">B5-657</strain>
    </source>
</reference>
<dbReference type="GO" id="GO:0042910">
    <property type="term" value="F:xenobiotic transmembrane transporter activity"/>
    <property type="evidence" value="ECO:0007669"/>
    <property type="project" value="InterPro"/>
</dbReference>
<gene>
    <name evidence="8" type="ORF">H9872_03810</name>
</gene>
<dbReference type="InterPro" id="IPR048279">
    <property type="entry name" value="MdtK-like"/>
</dbReference>
<evidence type="ECO:0000256" key="3">
    <source>
        <dbReference type="ARBA" id="ARBA00022475"/>
    </source>
</evidence>
<name>A0A9E2KBQ6_9FIRM</name>
<evidence type="ECO:0000256" key="7">
    <source>
        <dbReference type="SAM" id="Phobius"/>
    </source>
</evidence>
<accession>A0A9E2KBQ6</accession>
<dbReference type="AlphaFoldDB" id="A0A9E2KBQ6"/>
<sequence length="454" mass="48506">MTKDMTSGSPIKLIIAFSIPILLGNLFQQFYSMVDTAIVGRYIGVEALAAVGSTGSLTFLIVDFALGLTAGFAVPIAQTFGANDHKKMRHYVAMSIYLCIFLTLVLTVLSVWLTRPLLELLNTPADIIDDAYAYLVIIFAGLGATVFYNMIAGILRSIGDSKTPLYFLIVSSIINVVLDLVFILNFNSGVAGAAYATVIAQGISGLLCLWVAARRYKILHLSKEDFKYKTSSILKLVGIGLPMALQYSITAIGCMVLQAAVNSLGSITVAAFTAASKVEQLAMQPFKTLGMTMVTYTGQNLGAGKPDRIKSGVRTGMLICVLCAVISGLGLYFYGGELSGFFISASKESTAVIADAKTYLNTVILYFIPLGAIFVYRNSLQGMGEGLITMLAGIIELLSRTAVALLFTASLGYTAICYASPAAWVSAGVFLVIVYLIKINQMMKATSSQKSISC</sequence>
<protein>
    <submittedName>
        <fullName evidence="8">MATE family efflux transporter</fullName>
    </submittedName>
</protein>
<feature type="transmembrane region" description="Helical" evidence="7">
    <location>
        <begin position="192"/>
        <end position="212"/>
    </location>
</feature>
<feature type="transmembrane region" description="Helical" evidence="7">
    <location>
        <begin position="388"/>
        <end position="407"/>
    </location>
</feature>
<dbReference type="InterPro" id="IPR052031">
    <property type="entry name" value="Membrane_Transporter-Flippase"/>
</dbReference>
<feature type="transmembrane region" description="Helical" evidence="7">
    <location>
        <begin position="132"/>
        <end position="153"/>
    </location>
</feature>